<gene>
    <name evidence="13" type="ORF">D9615_002420</name>
</gene>
<dbReference type="Proteomes" id="UP000565441">
    <property type="component" value="Unassembled WGS sequence"/>
</dbReference>
<evidence type="ECO:0000256" key="12">
    <source>
        <dbReference type="RuleBase" id="RU363112"/>
    </source>
</evidence>
<dbReference type="GO" id="GO:0006506">
    <property type="term" value="P:GPI anchor biosynthetic process"/>
    <property type="evidence" value="ECO:0007669"/>
    <property type="project" value="UniProtKB-UniPathway"/>
</dbReference>
<evidence type="ECO:0000256" key="10">
    <source>
        <dbReference type="ARBA" id="ARBA00022989"/>
    </source>
</evidence>
<evidence type="ECO:0000256" key="3">
    <source>
        <dbReference type="ARBA" id="ARBA00008698"/>
    </source>
</evidence>
<feature type="transmembrane region" description="Helical" evidence="12">
    <location>
        <begin position="166"/>
        <end position="196"/>
    </location>
</feature>
<proteinExistence type="inferred from homology"/>
<keyword evidence="5 12" id="KW-0337">GPI-anchor biosynthesis</keyword>
<feature type="transmembrane region" description="Helical" evidence="12">
    <location>
        <begin position="123"/>
        <end position="146"/>
    </location>
</feature>
<dbReference type="AlphaFoldDB" id="A0A8H5M9W8"/>
<dbReference type="EMBL" id="JAACJP010000003">
    <property type="protein sequence ID" value="KAF5385896.1"/>
    <property type="molecule type" value="Genomic_DNA"/>
</dbReference>
<feature type="transmembrane region" description="Helical" evidence="12">
    <location>
        <begin position="277"/>
        <end position="299"/>
    </location>
</feature>
<feature type="transmembrane region" description="Helical" evidence="12">
    <location>
        <begin position="83"/>
        <end position="103"/>
    </location>
</feature>
<comment type="pathway">
    <text evidence="2 12">Glycolipid biosynthesis; glycosylphosphatidylinositol-anchor biosynthesis.</text>
</comment>
<dbReference type="GO" id="GO:0000009">
    <property type="term" value="F:alpha-1,6-mannosyltransferase activity"/>
    <property type="evidence" value="ECO:0007669"/>
    <property type="project" value="InterPro"/>
</dbReference>
<sequence length="407" mass="45680">MNHISESSSMGLFTLTLLSRLLVVVVLAAAHRLLPLFDASPRLVPSPAFLQPLVRWDALHFQAIANASYTYENQWAFLPGTPFLMRLLAGTLLWPTVLLAVAFDSTKTLYHLTRHHFPRSPSLAYLVALLSLLPSSPATLYLAPYGEPFFTYLSYKGMLYAARQSWLPATLCFTLASTFRSNGIVLSGYIVWGLVVQPFLTWKKLSPIKIAYSLLLTACVMSPFIYHNYSAYRLFCLGASKPEWCSRLPPSIYTHVQAKYWNVGFLRYWEPAQIPNFALAAPPLALLVAFAISHLLKTVPRVFIRLGGDSSTTPAVADSFVVPSIIPHLVHTLFMSVTLLFFSHTQIVLRMAAALPTLYWGAAWLLLRDSDSQGNSKRWQWGRMWVWWSAVWGLISLGLWAAFLPPA</sequence>
<dbReference type="OrthoDB" id="10252502at2759"/>
<name>A0A8H5M9W8_9AGAR</name>
<dbReference type="Pfam" id="PF04188">
    <property type="entry name" value="Mannosyl_trans2"/>
    <property type="match status" value="1"/>
</dbReference>
<comment type="subcellular location">
    <subcellularLocation>
        <location evidence="1 12">Endoplasmic reticulum membrane</location>
        <topology evidence="1 12">Multi-pass membrane protein</topology>
    </subcellularLocation>
</comment>
<feature type="transmembrane region" description="Helical" evidence="12">
    <location>
        <begin position="347"/>
        <end position="366"/>
    </location>
</feature>
<organism evidence="13 14">
    <name type="scientific">Tricholomella constricta</name>
    <dbReference type="NCBI Taxonomy" id="117010"/>
    <lineage>
        <taxon>Eukaryota</taxon>
        <taxon>Fungi</taxon>
        <taxon>Dikarya</taxon>
        <taxon>Basidiomycota</taxon>
        <taxon>Agaricomycotina</taxon>
        <taxon>Agaricomycetes</taxon>
        <taxon>Agaricomycetidae</taxon>
        <taxon>Agaricales</taxon>
        <taxon>Tricholomatineae</taxon>
        <taxon>Lyophyllaceae</taxon>
        <taxon>Tricholomella</taxon>
    </lineage>
</organism>
<evidence type="ECO:0000256" key="9">
    <source>
        <dbReference type="ARBA" id="ARBA00022824"/>
    </source>
</evidence>
<comment type="function">
    <text evidence="12">Mannosyltransferase involved in glycosylphosphatidylinositol-anchor biosynthesis.</text>
</comment>
<evidence type="ECO:0000256" key="5">
    <source>
        <dbReference type="ARBA" id="ARBA00022502"/>
    </source>
</evidence>
<dbReference type="GO" id="GO:0005789">
    <property type="term" value="C:endoplasmic reticulum membrane"/>
    <property type="evidence" value="ECO:0007669"/>
    <property type="project" value="UniProtKB-SubCell"/>
</dbReference>
<comment type="similarity">
    <text evidence="3 12">Belongs to the PIGV family.</text>
</comment>
<keyword evidence="14" id="KW-1185">Reference proteome</keyword>
<evidence type="ECO:0000256" key="4">
    <source>
        <dbReference type="ARBA" id="ARBA00013795"/>
    </source>
</evidence>
<feature type="transmembrane region" description="Helical" evidence="12">
    <location>
        <begin position="208"/>
        <end position="226"/>
    </location>
</feature>
<evidence type="ECO:0000256" key="8">
    <source>
        <dbReference type="ARBA" id="ARBA00022692"/>
    </source>
</evidence>
<dbReference type="GO" id="GO:0004376">
    <property type="term" value="F:GPI mannosyltransferase activity"/>
    <property type="evidence" value="ECO:0007669"/>
    <property type="project" value="InterPro"/>
</dbReference>
<evidence type="ECO:0000256" key="7">
    <source>
        <dbReference type="ARBA" id="ARBA00022679"/>
    </source>
</evidence>
<dbReference type="PANTHER" id="PTHR12468">
    <property type="entry name" value="GPI MANNOSYLTRANSFERASE 2"/>
    <property type="match status" value="1"/>
</dbReference>
<accession>A0A8H5M9W8</accession>
<dbReference type="InterPro" id="IPR007315">
    <property type="entry name" value="PIG-V/Gpi18"/>
</dbReference>
<dbReference type="EC" id="2.4.1.-" evidence="12"/>
<comment type="caution">
    <text evidence="13">The sequence shown here is derived from an EMBL/GenBank/DDBJ whole genome shotgun (WGS) entry which is preliminary data.</text>
</comment>
<keyword evidence="7 12" id="KW-0808">Transferase</keyword>
<keyword evidence="8 12" id="KW-0812">Transmembrane</keyword>
<feature type="transmembrane region" description="Helical" evidence="12">
    <location>
        <begin position="320"/>
        <end position="341"/>
    </location>
</feature>
<keyword evidence="9 12" id="KW-0256">Endoplasmic reticulum</keyword>
<dbReference type="UniPathway" id="UPA00196"/>
<evidence type="ECO:0000313" key="14">
    <source>
        <dbReference type="Proteomes" id="UP000565441"/>
    </source>
</evidence>
<keyword evidence="11 12" id="KW-0472">Membrane</keyword>
<reference evidence="13 14" key="1">
    <citation type="journal article" date="2020" name="ISME J.">
        <title>Uncovering the hidden diversity of litter-decomposition mechanisms in mushroom-forming fungi.</title>
        <authorList>
            <person name="Floudas D."/>
            <person name="Bentzer J."/>
            <person name="Ahren D."/>
            <person name="Johansson T."/>
            <person name="Persson P."/>
            <person name="Tunlid A."/>
        </authorList>
    </citation>
    <scope>NUCLEOTIDE SEQUENCE [LARGE SCALE GENOMIC DNA]</scope>
    <source>
        <strain evidence="13 14">CBS 661.87</strain>
    </source>
</reference>
<protein>
    <recommendedName>
        <fullName evidence="4 12">GPI mannosyltransferase 2</fullName>
        <ecNumber evidence="12">2.4.1.-</ecNumber>
    </recommendedName>
</protein>
<dbReference type="GO" id="GO:0031501">
    <property type="term" value="C:mannosyltransferase complex"/>
    <property type="evidence" value="ECO:0007669"/>
    <property type="project" value="TreeGrafter"/>
</dbReference>
<dbReference type="PANTHER" id="PTHR12468:SF2">
    <property type="entry name" value="GPI MANNOSYLTRANSFERASE 2"/>
    <property type="match status" value="1"/>
</dbReference>
<keyword evidence="10 12" id="KW-1133">Transmembrane helix</keyword>
<evidence type="ECO:0000256" key="2">
    <source>
        <dbReference type="ARBA" id="ARBA00004687"/>
    </source>
</evidence>
<evidence type="ECO:0000256" key="6">
    <source>
        <dbReference type="ARBA" id="ARBA00022676"/>
    </source>
</evidence>
<feature type="transmembrane region" description="Helical" evidence="12">
    <location>
        <begin position="386"/>
        <end position="404"/>
    </location>
</feature>
<evidence type="ECO:0000313" key="13">
    <source>
        <dbReference type="EMBL" id="KAF5385896.1"/>
    </source>
</evidence>
<evidence type="ECO:0000256" key="11">
    <source>
        <dbReference type="ARBA" id="ARBA00023136"/>
    </source>
</evidence>
<evidence type="ECO:0000256" key="1">
    <source>
        <dbReference type="ARBA" id="ARBA00004477"/>
    </source>
</evidence>
<keyword evidence="6 12" id="KW-0328">Glycosyltransferase</keyword>